<dbReference type="SMART" id="SM00072">
    <property type="entry name" value="GuKc"/>
    <property type="match status" value="1"/>
</dbReference>
<proteinExistence type="inferred from homology"/>
<dbReference type="EMBL" id="CP116805">
    <property type="protein sequence ID" value="WCL52794.1"/>
    <property type="molecule type" value="Genomic_DNA"/>
</dbReference>
<dbReference type="NCBIfam" id="TIGR03263">
    <property type="entry name" value="guanyl_kin"/>
    <property type="match status" value="1"/>
</dbReference>
<dbReference type="InterPro" id="IPR008145">
    <property type="entry name" value="GK/Ca_channel_bsu"/>
</dbReference>
<keyword evidence="6 9" id="KW-0418">Kinase</keyword>
<feature type="binding site" evidence="9">
    <location>
        <begin position="18"/>
        <end position="25"/>
    </location>
    <ligand>
        <name>ATP</name>
        <dbReference type="ChEBI" id="CHEBI:30616"/>
    </ligand>
</feature>
<dbReference type="GO" id="GO:0005524">
    <property type="term" value="F:ATP binding"/>
    <property type="evidence" value="ECO:0007669"/>
    <property type="project" value="UniProtKB-UniRule"/>
</dbReference>
<reference evidence="11" key="1">
    <citation type="submission" date="2023-01" db="EMBL/GenBank/DDBJ databases">
        <title>The genome sequence of Kordiimonadaceae bacterium 6D33.</title>
        <authorList>
            <person name="Liu Y."/>
        </authorList>
    </citation>
    <scope>NUCLEOTIDE SEQUENCE</scope>
    <source>
        <strain evidence="11">6D33</strain>
    </source>
</reference>
<dbReference type="GO" id="GO:0004385">
    <property type="term" value="F:GMP kinase activity"/>
    <property type="evidence" value="ECO:0007669"/>
    <property type="project" value="UniProtKB-UniRule"/>
</dbReference>
<name>A0AAE9XU85_9PROT</name>
<dbReference type="CDD" id="cd00071">
    <property type="entry name" value="GMPK"/>
    <property type="match status" value="1"/>
</dbReference>
<dbReference type="EC" id="2.7.4.8" evidence="2 9"/>
<evidence type="ECO:0000256" key="7">
    <source>
        <dbReference type="ARBA" id="ARBA00022840"/>
    </source>
</evidence>
<dbReference type="FunFam" id="3.30.63.10:FF:000002">
    <property type="entry name" value="Guanylate kinase 1"/>
    <property type="match status" value="1"/>
</dbReference>
<comment type="catalytic activity">
    <reaction evidence="9">
        <text>GMP + ATP = GDP + ADP</text>
        <dbReference type="Rhea" id="RHEA:20780"/>
        <dbReference type="ChEBI" id="CHEBI:30616"/>
        <dbReference type="ChEBI" id="CHEBI:58115"/>
        <dbReference type="ChEBI" id="CHEBI:58189"/>
        <dbReference type="ChEBI" id="CHEBI:456216"/>
        <dbReference type="EC" id="2.7.4.8"/>
    </reaction>
</comment>
<organism evidence="11 12">
    <name type="scientific">Gimibacter soli</name>
    <dbReference type="NCBI Taxonomy" id="3024400"/>
    <lineage>
        <taxon>Bacteria</taxon>
        <taxon>Pseudomonadati</taxon>
        <taxon>Pseudomonadota</taxon>
        <taxon>Alphaproteobacteria</taxon>
        <taxon>Kordiimonadales</taxon>
        <taxon>Temperatibacteraceae</taxon>
        <taxon>Gimibacter</taxon>
    </lineage>
</organism>
<evidence type="ECO:0000256" key="5">
    <source>
        <dbReference type="ARBA" id="ARBA00022741"/>
    </source>
</evidence>
<protein>
    <recommendedName>
        <fullName evidence="3 9">Guanylate kinase</fullName>
        <ecNumber evidence="2 9">2.7.4.8</ecNumber>
    </recommendedName>
    <alternativeName>
        <fullName evidence="8 9">GMP kinase</fullName>
    </alternativeName>
</protein>
<evidence type="ECO:0000259" key="10">
    <source>
        <dbReference type="PROSITE" id="PS50052"/>
    </source>
</evidence>
<dbReference type="Gene3D" id="3.40.50.300">
    <property type="entry name" value="P-loop containing nucleotide triphosphate hydrolases"/>
    <property type="match status" value="2"/>
</dbReference>
<dbReference type="InterPro" id="IPR020590">
    <property type="entry name" value="Guanylate_kinase_CS"/>
</dbReference>
<evidence type="ECO:0000313" key="12">
    <source>
        <dbReference type="Proteomes" id="UP001217500"/>
    </source>
</evidence>
<evidence type="ECO:0000313" key="11">
    <source>
        <dbReference type="EMBL" id="WCL52794.1"/>
    </source>
</evidence>
<keyword evidence="5 9" id="KW-0547">Nucleotide-binding</keyword>
<dbReference type="InterPro" id="IPR008144">
    <property type="entry name" value="Guanylate_kin-like_dom"/>
</dbReference>
<accession>A0AAE9XU85</accession>
<comment type="subcellular location">
    <subcellularLocation>
        <location evidence="9">Cytoplasm</location>
    </subcellularLocation>
</comment>
<dbReference type="PROSITE" id="PS50052">
    <property type="entry name" value="GUANYLATE_KINASE_2"/>
    <property type="match status" value="1"/>
</dbReference>
<dbReference type="PANTHER" id="PTHR23117:SF13">
    <property type="entry name" value="GUANYLATE KINASE"/>
    <property type="match status" value="1"/>
</dbReference>
<dbReference type="PANTHER" id="PTHR23117">
    <property type="entry name" value="GUANYLATE KINASE-RELATED"/>
    <property type="match status" value="1"/>
</dbReference>
<dbReference type="Pfam" id="PF00625">
    <property type="entry name" value="Guanylate_kin"/>
    <property type="match status" value="1"/>
</dbReference>
<keyword evidence="7 9" id="KW-0067">ATP-binding</keyword>
<dbReference type="Proteomes" id="UP001217500">
    <property type="component" value="Chromosome"/>
</dbReference>
<dbReference type="KEGG" id="gso:PH603_09610"/>
<dbReference type="PROSITE" id="PS00856">
    <property type="entry name" value="GUANYLATE_KINASE_1"/>
    <property type="match status" value="1"/>
</dbReference>
<dbReference type="AlphaFoldDB" id="A0AAE9XU85"/>
<keyword evidence="9" id="KW-0963">Cytoplasm</keyword>
<dbReference type="Gene3D" id="3.30.63.10">
    <property type="entry name" value="Guanylate Kinase phosphate binding domain"/>
    <property type="match status" value="1"/>
</dbReference>
<keyword evidence="4 9" id="KW-0808">Transferase</keyword>
<evidence type="ECO:0000256" key="3">
    <source>
        <dbReference type="ARBA" id="ARBA00016296"/>
    </source>
</evidence>
<evidence type="ECO:0000256" key="4">
    <source>
        <dbReference type="ARBA" id="ARBA00022679"/>
    </source>
</evidence>
<evidence type="ECO:0000256" key="8">
    <source>
        <dbReference type="ARBA" id="ARBA00030128"/>
    </source>
</evidence>
<gene>
    <name evidence="9 11" type="primary">gmk</name>
    <name evidence="11" type="ORF">PH603_09610</name>
</gene>
<dbReference type="GO" id="GO:0005829">
    <property type="term" value="C:cytosol"/>
    <property type="evidence" value="ECO:0007669"/>
    <property type="project" value="TreeGrafter"/>
</dbReference>
<keyword evidence="12" id="KW-1185">Reference proteome</keyword>
<dbReference type="RefSeq" id="WP_289502214.1">
    <property type="nucleotide sequence ID" value="NZ_CP116805.1"/>
</dbReference>
<dbReference type="HAMAP" id="MF_00328">
    <property type="entry name" value="Guanylate_kinase"/>
    <property type="match status" value="1"/>
</dbReference>
<feature type="domain" description="Guanylate kinase-like" evidence="10">
    <location>
        <begin position="11"/>
        <end position="190"/>
    </location>
</feature>
<evidence type="ECO:0000256" key="1">
    <source>
        <dbReference type="ARBA" id="ARBA00005790"/>
    </source>
</evidence>
<dbReference type="SUPFAM" id="SSF52540">
    <property type="entry name" value="P-loop containing nucleoside triphosphate hydrolases"/>
    <property type="match status" value="1"/>
</dbReference>
<dbReference type="InterPro" id="IPR017665">
    <property type="entry name" value="Guanylate_kinase"/>
</dbReference>
<sequence length="216" mass="24708">MSLKNLEKRRGVMLVLSSPSGAGKTTLTRRLLENDPQIVSSVSATTREARPGEVHGKDYFFISHDRFKDMVDNSEFLEHANVFDNRYGTPRGPVMEALKSGKDIIFDIDWQGTQQLAESAADDLVRVFILPPSIGDLEKRLRSRAQDSDAVVEKRMARSADEISHWSEYDYVLVNDNVDATFQKLVHILEAERLKRRRRIGLSDFARELMEEGRKR</sequence>
<evidence type="ECO:0000256" key="9">
    <source>
        <dbReference type="HAMAP-Rule" id="MF_00328"/>
    </source>
</evidence>
<dbReference type="InterPro" id="IPR027417">
    <property type="entry name" value="P-loop_NTPase"/>
</dbReference>
<comment type="function">
    <text evidence="9">Essential for recycling GMP and indirectly, cGMP.</text>
</comment>
<comment type="similarity">
    <text evidence="1 9">Belongs to the guanylate kinase family.</text>
</comment>
<evidence type="ECO:0000256" key="2">
    <source>
        <dbReference type="ARBA" id="ARBA00012961"/>
    </source>
</evidence>
<evidence type="ECO:0000256" key="6">
    <source>
        <dbReference type="ARBA" id="ARBA00022777"/>
    </source>
</evidence>